<protein>
    <submittedName>
        <fullName evidence="1">Uncharacterized protein</fullName>
    </submittedName>
</protein>
<keyword evidence="2" id="KW-0614">Plasmid</keyword>
<evidence type="ECO:0000313" key="4">
    <source>
        <dbReference type="Proteomes" id="UP001500962"/>
    </source>
</evidence>
<reference evidence="1" key="3">
    <citation type="submission" date="2023-12" db="EMBL/GenBank/DDBJ databases">
        <authorList>
            <person name="Sun Q."/>
            <person name="Inoue M."/>
        </authorList>
    </citation>
    <scope>NUCLEOTIDE SEQUENCE</scope>
    <source>
        <strain evidence="1">JCM 12289</strain>
    </source>
</reference>
<evidence type="ECO:0000313" key="1">
    <source>
        <dbReference type="EMBL" id="GAA0454203.1"/>
    </source>
</evidence>
<sequence length="63" mass="6816">MTDDIFLPDSVGDRLCDQQQAIEACEHALDALDGGDLSRAHALLDKARAAVERAQHDATPTQE</sequence>
<dbReference type="Proteomes" id="UP000830542">
    <property type="component" value="Plasmid unnamed3"/>
</dbReference>
<dbReference type="EMBL" id="CP095008">
    <property type="protein sequence ID" value="UOO97200.1"/>
    <property type="molecule type" value="Genomic_DNA"/>
</dbReference>
<evidence type="ECO:0000313" key="3">
    <source>
        <dbReference type="Proteomes" id="UP000830542"/>
    </source>
</evidence>
<gene>
    <name evidence="1" type="ORF">GCM10008985_07460</name>
    <name evidence="2" type="ORF">MUK72_17615</name>
</gene>
<geneLocation type="plasmid" evidence="2 3">
    <name>unnamed3</name>
</geneLocation>
<dbReference type="RefSeq" id="WP_244706630.1">
    <property type="nucleotide sequence ID" value="NZ_BAAADN010000013.1"/>
</dbReference>
<dbReference type="KEGG" id="hdo:MUK72_17615"/>
<dbReference type="EMBL" id="BAAADN010000013">
    <property type="protein sequence ID" value="GAA0454203.1"/>
    <property type="molecule type" value="Genomic_DNA"/>
</dbReference>
<accession>A0AAV3SCP4</accession>
<evidence type="ECO:0000313" key="2">
    <source>
        <dbReference type="EMBL" id="UOO97200.1"/>
    </source>
</evidence>
<dbReference type="Proteomes" id="UP001500962">
    <property type="component" value="Unassembled WGS sequence"/>
</dbReference>
<reference evidence="1" key="1">
    <citation type="journal article" date="2014" name="Int. J. Syst. Evol. Microbiol.">
        <title>Complete genome sequence of Corynebacterium casei LMG S-19264T (=DSM 44701T), isolated from a smear-ripened cheese.</title>
        <authorList>
            <consortium name="US DOE Joint Genome Institute (JGI-PGF)"/>
            <person name="Walter F."/>
            <person name="Albersmeier A."/>
            <person name="Kalinowski J."/>
            <person name="Ruckert C."/>
        </authorList>
    </citation>
    <scope>NUCLEOTIDE SEQUENCE</scope>
    <source>
        <strain evidence="1">JCM 12289</strain>
    </source>
</reference>
<reference evidence="2" key="2">
    <citation type="submission" date="2022-04" db="EMBL/GenBank/DDBJ databases">
        <title>Sequencing and genomic assembly of Halococcus dombrowskii.</title>
        <authorList>
            <person name="Lim S.W."/>
            <person name="MacLea K.S."/>
        </authorList>
    </citation>
    <scope>NUCLEOTIDE SEQUENCE</scope>
    <source>
        <strain evidence="2">H4</strain>
        <plasmid evidence="2">unnamed3</plasmid>
    </source>
</reference>
<keyword evidence="3" id="KW-1185">Reference proteome</keyword>
<dbReference type="GeneID" id="71763705"/>
<name>A0AAV3SCP4_HALDO</name>
<dbReference type="AlphaFoldDB" id="A0AAV3SCP4"/>
<organism evidence="1 4">
    <name type="scientific">Halococcus dombrowskii</name>
    <dbReference type="NCBI Taxonomy" id="179637"/>
    <lineage>
        <taxon>Archaea</taxon>
        <taxon>Methanobacteriati</taxon>
        <taxon>Methanobacteriota</taxon>
        <taxon>Stenosarchaea group</taxon>
        <taxon>Halobacteria</taxon>
        <taxon>Halobacteriales</taxon>
        <taxon>Halococcaceae</taxon>
        <taxon>Halococcus</taxon>
    </lineage>
</organism>
<proteinExistence type="predicted"/>